<dbReference type="InterPro" id="IPR011333">
    <property type="entry name" value="SKP1/BTB/POZ_sf"/>
</dbReference>
<dbReference type="SUPFAM" id="SSF54695">
    <property type="entry name" value="POZ domain"/>
    <property type="match status" value="1"/>
</dbReference>
<keyword evidence="5" id="KW-1185">Reference proteome</keyword>
<organism evidence="4 5">
    <name type="scientific">Diversispora epigaea</name>
    <dbReference type="NCBI Taxonomy" id="1348612"/>
    <lineage>
        <taxon>Eukaryota</taxon>
        <taxon>Fungi</taxon>
        <taxon>Fungi incertae sedis</taxon>
        <taxon>Mucoromycota</taxon>
        <taxon>Glomeromycotina</taxon>
        <taxon>Glomeromycetes</taxon>
        <taxon>Diversisporales</taxon>
        <taxon>Diversisporaceae</taxon>
        <taxon>Diversispora</taxon>
    </lineage>
</organism>
<evidence type="ECO:0000313" key="5">
    <source>
        <dbReference type="Proteomes" id="UP000266861"/>
    </source>
</evidence>
<proteinExistence type="predicted"/>
<gene>
    <name evidence="4" type="ORF">Glove_74g115</name>
</gene>
<evidence type="ECO:0000313" key="4">
    <source>
        <dbReference type="EMBL" id="RHZ84875.1"/>
    </source>
</evidence>
<dbReference type="PROSITE" id="PS50097">
    <property type="entry name" value="BTB"/>
    <property type="match status" value="1"/>
</dbReference>
<sequence length="523" mass="60282">MQSGILENGLIRDIRRLYDDSEDYNVVIACGQKHDVDKFKAHSVILRARSSYFRELLPIKNIIKGGIITLSLPNIPPNVFEILLRYIYTGTLDLNEDATKSVFLELLTGSHGLNLQELTEHIQNYIVEQQPEWIRQHLVQLIKITSEHQYLAKIKSYCQMLVNESPSEILKAGDFYTLEEEYMSILIQRDDLRIPEIEVWDSVLKWGVYRNKTLGPDVSKWTDEDMDTLGKTVQNLIPHIRFFNISGEDHRKRIRPYKKILPKGLREEIKDYFFAKLSPQKFAILPPRNTSENAENVFNSKLLNMSHFCQLASWIDNFMEMDPDKSKNLPYTFHLLLRGSRDGTNDAVKFHEQCDGQGPTIVIIEIANSNKLLGGYNPNDWKSEGGWGETASSFLFSMERNTTDANILSRNKSSKSAIWNAAKNPSFSHDLQWFLGKCILKSYERPILDRDSFSLTDYEVFKVIKKSDLKNDNITVVKNENGKRVHIPEEDNVDLSSNSDSGDSIKRLKPDDNRIRPIIDDAY</sequence>
<dbReference type="Pfam" id="PF07707">
    <property type="entry name" value="BACK"/>
    <property type="match status" value="1"/>
</dbReference>
<dbReference type="CDD" id="cd18186">
    <property type="entry name" value="BTB_POZ_ZBTB_KLHL-like"/>
    <property type="match status" value="1"/>
</dbReference>
<dbReference type="InterPro" id="IPR052407">
    <property type="entry name" value="BTB_POZ_domain_cont_9"/>
</dbReference>
<dbReference type="AlphaFoldDB" id="A0A397J946"/>
<dbReference type="Gene3D" id="1.25.40.420">
    <property type="match status" value="1"/>
</dbReference>
<dbReference type="PANTHER" id="PTHR46306">
    <property type="entry name" value="BTB/POZ DOMAIN-CONTAINING PROTEIN 9"/>
    <property type="match status" value="1"/>
</dbReference>
<protein>
    <recommendedName>
        <fullName evidence="6">BTB domain-containing protein</fullName>
    </recommendedName>
</protein>
<reference evidence="4 5" key="1">
    <citation type="submission" date="2018-08" db="EMBL/GenBank/DDBJ databases">
        <title>Genome and evolution of the arbuscular mycorrhizal fungus Diversispora epigaea (formerly Glomus versiforme) and its bacterial endosymbionts.</title>
        <authorList>
            <person name="Sun X."/>
            <person name="Fei Z."/>
            <person name="Harrison M."/>
        </authorList>
    </citation>
    <scope>NUCLEOTIDE SEQUENCE [LARGE SCALE GENOMIC DNA]</scope>
    <source>
        <strain evidence="4 5">IT104</strain>
    </source>
</reference>
<feature type="region of interest" description="Disordered" evidence="1">
    <location>
        <begin position="491"/>
        <end position="510"/>
    </location>
</feature>
<name>A0A397J946_9GLOM</name>
<dbReference type="SMART" id="SM00225">
    <property type="entry name" value="BTB"/>
    <property type="match status" value="1"/>
</dbReference>
<dbReference type="Pfam" id="PF00651">
    <property type="entry name" value="BTB"/>
    <property type="match status" value="1"/>
</dbReference>
<evidence type="ECO:0008006" key="6">
    <source>
        <dbReference type="Google" id="ProtNLM"/>
    </source>
</evidence>
<dbReference type="Pfam" id="PF07534">
    <property type="entry name" value="TLD"/>
    <property type="match status" value="1"/>
</dbReference>
<comment type="caution">
    <text evidence="4">The sequence shown here is derived from an EMBL/GenBank/DDBJ whole genome shotgun (WGS) entry which is preliminary data.</text>
</comment>
<feature type="domain" description="TLDc" evidence="3">
    <location>
        <begin position="301"/>
        <end position="464"/>
    </location>
</feature>
<dbReference type="InterPro" id="IPR006571">
    <property type="entry name" value="TLDc_dom"/>
</dbReference>
<dbReference type="PROSITE" id="PS51886">
    <property type="entry name" value="TLDC"/>
    <property type="match status" value="1"/>
</dbReference>
<dbReference type="EMBL" id="PQFF01000070">
    <property type="protein sequence ID" value="RHZ84875.1"/>
    <property type="molecule type" value="Genomic_DNA"/>
</dbReference>
<feature type="domain" description="BTB" evidence="2">
    <location>
        <begin position="24"/>
        <end position="96"/>
    </location>
</feature>
<evidence type="ECO:0000259" key="2">
    <source>
        <dbReference type="PROSITE" id="PS50097"/>
    </source>
</evidence>
<dbReference type="Proteomes" id="UP000266861">
    <property type="component" value="Unassembled WGS sequence"/>
</dbReference>
<dbReference type="InterPro" id="IPR011705">
    <property type="entry name" value="BACK"/>
</dbReference>
<accession>A0A397J946</accession>
<dbReference type="OrthoDB" id="2379948at2759"/>
<dbReference type="PANTHER" id="PTHR46306:SF1">
    <property type="entry name" value="BTB_POZ DOMAIN-CONTAINING PROTEIN 9"/>
    <property type="match status" value="1"/>
</dbReference>
<dbReference type="GO" id="GO:0005737">
    <property type="term" value="C:cytoplasm"/>
    <property type="evidence" value="ECO:0007669"/>
    <property type="project" value="TreeGrafter"/>
</dbReference>
<dbReference type="Gene3D" id="3.30.710.10">
    <property type="entry name" value="Potassium Channel Kv1.1, Chain A"/>
    <property type="match status" value="1"/>
</dbReference>
<evidence type="ECO:0000259" key="3">
    <source>
        <dbReference type="PROSITE" id="PS51886"/>
    </source>
</evidence>
<dbReference type="InterPro" id="IPR000210">
    <property type="entry name" value="BTB/POZ_dom"/>
</dbReference>
<evidence type="ECO:0000256" key="1">
    <source>
        <dbReference type="SAM" id="MobiDB-lite"/>
    </source>
</evidence>